<dbReference type="EMBL" id="JACSNV010000015">
    <property type="protein sequence ID" value="MBM6878513.1"/>
    <property type="molecule type" value="Genomic_DNA"/>
</dbReference>
<dbReference type="Pfam" id="PF06949">
    <property type="entry name" value="DUF1292"/>
    <property type="match status" value="1"/>
</dbReference>
<proteinExistence type="predicted"/>
<gene>
    <name evidence="1" type="ORF">H9X83_10160</name>
</gene>
<dbReference type="RefSeq" id="WP_205132866.1">
    <property type="nucleotide sequence ID" value="NZ_JACSNT010000003.1"/>
</dbReference>
<dbReference type="Proteomes" id="UP000729290">
    <property type="component" value="Unassembled WGS sequence"/>
</dbReference>
<dbReference type="InterPro" id="IPR009711">
    <property type="entry name" value="UPF0473"/>
</dbReference>
<organism evidence="1 2">
    <name type="scientific">Anaerotignum lactatifermentans</name>
    <dbReference type="NCBI Taxonomy" id="160404"/>
    <lineage>
        <taxon>Bacteria</taxon>
        <taxon>Bacillati</taxon>
        <taxon>Bacillota</taxon>
        <taxon>Clostridia</taxon>
        <taxon>Lachnospirales</taxon>
        <taxon>Anaerotignaceae</taxon>
        <taxon>Anaerotignum</taxon>
    </lineage>
</organism>
<comment type="caution">
    <text evidence="1">The sequence shown here is derived from an EMBL/GenBank/DDBJ whole genome shotgun (WGS) entry which is preliminary data.</text>
</comment>
<evidence type="ECO:0000313" key="1">
    <source>
        <dbReference type="EMBL" id="MBM6878513.1"/>
    </source>
</evidence>
<name>A0ABS2GD92_9FIRM</name>
<sequence>MSDIFQEADELEFETVVMTDEDGTEVEFSIIDNVTSGTDRYLLVVETERMDDDESEALILKEVAIHAQDITYELVEDTAELDRVADLFAQKGEDYEVSFTEE</sequence>
<protein>
    <submittedName>
        <fullName evidence="1">DUF1292 domain-containing protein</fullName>
    </submittedName>
</protein>
<keyword evidence="2" id="KW-1185">Reference proteome</keyword>
<accession>A0ABS2GD92</accession>
<evidence type="ECO:0000313" key="2">
    <source>
        <dbReference type="Proteomes" id="UP000729290"/>
    </source>
</evidence>
<reference evidence="1 2" key="1">
    <citation type="journal article" date="2021" name="Sci. Rep.">
        <title>The distribution of antibiotic resistance genes in chicken gut microbiota commensals.</title>
        <authorList>
            <person name="Juricova H."/>
            <person name="Matiasovicova J."/>
            <person name="Kubasova T."/>
            <person name="Cejkova D."/>
            <person name="Rychlik I."/>
        </authorList>
    </citation>
    <scope>NUCLEOTIDE SEQUENCE [LARGE SCALE GENOMIC DNA]</scope>
    <source>
        <strain evidence="1 2">An431b</strain>
    </source>
</reference>